<dbReference type="Gene3D" id="3.40.720.10">
    <property type="entry name" value="Alkaline Phosphatase, subunit A"/>
    <property type="match status" value="1"/>
</dbReference>
<comment type="caution">
    <text evidence="4">The sequence shown here is derived from an EMBL/GenBank/DDBJ whole genome shotgun (WGS) entry which is preliminary data.</text>
</comment>
<dbReference type="SUPFAM" id="SSF53649">
    <property type="entry name" value="Alkaline phosphatase-like"/>
    <property type="match status" value="1"/>
</dbReference>
<dbReference type="PANTHER" id="PTHR42693">
    <property type="entry name" value="ARYLSULFATASE FAMILY MEMBER"/>
    <property type="match status" value="1"/>
</dbReference>
<dbReference type="GO" id="GO:0004065">
    <property type="term" value="F:arylsulfatase activity"/>
    <property type="evidence" value="ECO:0007669"/>
    <property type="project" value="TreeGrafter"/>
</dbReference>
<dbReference type="CDD" id="cd16151">
    <property type="entry name" value="sulfatase_like"/>
    <property type="match status" value="1"/>
</dbReference>
<dbReference type="Pfam" id="PF00884">
    <property type="entry name" value="Sulfatase"/>
    <property type="match status" value="1"/>
</dbReference>
<dbReference type="Proteomes" id="UP000263642">
    <property type="component" value="Unassembled WGS sequence"/>
</dbReference>
<keyword evidence="2" id="KW-0378">Hydrolase</keyword>
<dbReference type="InterPro" id="IPR050738">
    <property type="entry name" value="Sulfatase"/>
</dbReference>
<evidence type="ECO:0000313" key="5">
    <source>
        <dbReference type="Proteomes" id="UP000263642"/>
    </source>
</evidence>
<dbReference type="AlphaFoldDB" id="A0A3D3R4J9"/>
<protein>
    <submittedName>
        <fullName evidence="4">Cerebroside-sulfatase</fullName>
    </submittedName>
</protein>
<reference evidence="4 5" key="1">
    <citation type="journal article" date="2018" name="Nat. Biotechnol.">
        <title>A standardized bacterial taxonomy based on genome phylogeny substantially revises the tree of life.</title>
        <authorList>
            <person name="Parks D.H."/>
            <person name="Chuvochina M."/>
            <person name="Waite D.W."/>
            <person name="Rinke C."/>
            <person name="Skarshewski A."/>
            <person name="Chaumeil P.A."/>
            <person name="Hugenholtz P."/>
        </authorList>
    </citation>
    <scope>NUCLEOTIDE SEQUENCE [LARGE SCALE GENOMIC DNA]</scope>
    <source>
        <strain evidence="4">UBA9375</strain>
    </source>
</reference>
<comment type="similarity">
    <text evidence="1">Belongs to the sulfatase family.</text>
</comment>
<dbReference type="InterPro" id="IPR017850">
    <property type="entry name" value="Alkaline_phosphatase_core_sf"/>
</dbReference>
<gene>
    <name evidence="4" type="ORF">DIT97_11710</name>
</gene>
<evidence type="ECO:0000313" key="4">
    <source>
        <dbReference type="EMBL" id="HCO23679.1"/>
    </source>
</evidence>
<name>A0A3D3R4J9_9PLAN</name>
<dbReference type="EMBL" id="DQAY01000068">
    <property type="protein sequence ID" value="HCO23679.1"/>
    <property type="molecule type" value="Genomic_DNA"/>
</dbReference>
<organism evidence="4 5">
    <name type="scientific">Gimesia maris</name>
    <dbReference type="NCBI Taxonomy" id="122"/>
    <lineage>
        <taxon>Bacteria</taxon>
        <taxon>Pseudomonadati</taxon>
        <taxon>Planctomycetota</taxon>
        <taxon>Planctomycetia</taxon>
        <taxon>Planctomycetales</taxon>
        <taxon>Planctomycetaceae</taxon>
        <taxon>Gimesia</taxon>
    </lineage>
</organism>
<feature type="domain" description="Sulfatase N-terminal" evidence="3">
    <location>
        <begin position="29"/>
        <end position="346"/>
    </location>
</feature>
<sequence length="442" mass="49218">MNFIDVARCFVTGIALFIPACLFAAESKPNILLILADDVGSDAIGCYGGRSYPTPHIDALAKGGMKFNHAYAMPVCHPTRVCLMTGRYPFRFGKAGSKWGDFPRDAEGITIGNRMQQAGYATAVAGKWQLCMMKNDKQHPSRVGFDEWCLFGWHEGGRYHHPLIYQNGSLRDDASSLYGPEVYADFLIDFMKRSHKAGKPFFAYYPMALCHDVTDDLKDEHVAYYKYGRWMTYGEMIASMDDMVGKIVASLNEMGVRDNTLIIFTTDNGTPAASYLTVNENGKMVRPKVVSVQNGKIVPGGKGKLDDTGTRVPLIANWPGHIKAGTEVDDMVDMSDYLPTVAEIAGLKEADVPRDGISFAPVLFGQPDHRKTREWIYIELRNKSCVRSPDWKLYRDGRFYNLQQDPGEKSSLKADLLTGEAKQNHADLTKVLSELQGPLTQP</sequence>
<dbReference type="InterPro" id="IPR000917">
    <property type="entry name" value="Sulfatase_N"/>
</dbReference>
<evidence type="ECO:0000256" key="2">
    <source>
        <dbReference type="ARBA" id="ARBA00022801"/>
    </source>
</evidence>
<dbReference type="PANTHER" id="PTHR42693:SF53">
    <property type="entry name" value="ENDO-4-O-SULFATASE"/>
    <property type="match status" value="1"/>
</dbReference>
<evidence type="ECO:0000256" key="1">
    <source>
        <dbReference type="ARBA" id="ARBA00008779"/>
    </source>
</evidence>
<accession>A0A3D3R4J9</accession>
<proteinExistence type="inferred from homology"/>
<evidence type="ECO:0000259" key="3">
    <source>
        <dbReference type="Pfam" id="PF00884"/>
    </source>
</evidence>